<evidence type="ECO:0000313" key="2">
    <source>
        <dbReference type="Proteomes" id="UP001241377"/>
    </source>
</evidence>
<name>A0ACC2WDR6_9TREE</name>
<sequence length="752" mass="85345">MPETARESKSRSHTPVPPPSKAPRQAKVKDSRQIRTEKDAEDIGATSAPRVTFREAAKAVGKGNKEILTTMRALPGAVEVEKFVLSRAFEITSMKSAMKAAAAAATTRAFQSLPRHLRRRAASHNPRRVPKRLREKAAFEIDSKDNTVKTQKKRARAKARFLKKKGLTKTDIYLKRQRDKTWLETHVWHAKRMKMENLWGYRIARTPNRKSHRPAHRAAHNGCIIHDSSYYATLELSGERDDLVQVISSCAAGGAWAGSRYETGGRMAQFTLHRHREWPGGMIGPAELLWRPQALVTSPVNGNNKRKRESKTDVSDNPASNTRQLWIRVHPSIVDETYGTFVKAITSFYQQKDRQSTARTSSLEIRDLRGEINSFEITGPKAIQVIGGVLDICRSEIPPKKAFIRHLKYAETPQNVPERLIVGLQVYDPRLRFPPRNAKVLSLHDQGHSDETAYLRFMQPSADLASSLLWDEQTRNRLLKPTFKKADLDRRRQALGIPGKPLEARADDDRIPVLLIQRSTRSADNMDQTNTAVHGFILFAPAGWGMPIWQSLVFTGSLIAGLKERRNQHLEAGKPSFPEDYPHTKAGKAHWANRAANDELRWLRKPASKRLNFMRLQGNDPWKPNWHQLLVAQERGLYNAEEVETNGNITRQSDTWLLSAWITKADELSRIATATSPEQTLIQIVNEYRKELHLAPIRQANAASLYRHCLVRGILSYDDGGAPKDMAYVFRYREDDERSAERSLWLGVKAMA</sequence>
<proteinExistence type="predicted"/>
<evidence type="ECO:0000313" key="1">
    <source>
        <dbReference type="EMBL" id="KAJ9109900.1"/>
    </source>
</evidence>
<dbReference type="EMBL" id="JASBWR010000015">
    <property type="protein sequence ID" value="KAJ9109900.1"/>
    <property type="molecule type" value="Genomic_DNA"/>
</dbReference>
<organism evidence="1 2">
    <name type="scientific">Naganishia cerealis</name>
    <dbReference type="NCBI Taxonomy" id="610337"/>
    <lineage>
        <taxon>Eukaryota</taxon>
        <taxon>Fungi</taxon>
        <taxon>Dikarya</taxon>
        <taxon>Basidiomycota</taxon>
        <taxon>Agaricomycotina</taxon>
        <taxon>Tremellomycetes</taxon>
        <taxon>Filobasidiales</taxon>
        <taxon>Filobasidiaceae</taxon>
        <taxon>Naganishia</taxon>
    </lineage>
</organism>
<accession>A0ACC2WDR6</accession>
<keyword evidence="2" id="KW-1185">Reference proteome</keyword>
<reference evidence="1" key="1">
    <citation type="submission" date="2023-04" db="EMBL/GenBank/DDBJ databases">
        <title>Draft Genome sequencing of Naganishia species isolated from polar environments using Oxford Nanopore Technology.</title>
        <authorList>
            <person name="Leo P."/>
            <person name="Venkateswaran K."/>
        </authorList>
    </citation>
    <scope>NUCLEOTIDE SEQUENCE</scope>
    <source>
        <strain evidence="1">MNA-CCFEE 5261</strain>
    </source>
</reference>
<dbReference type="Proteomes" id="UP001241377">
    <property type="component" value="Unassembled WGS sequence"/>
</dbReference>
<gene>
    <name evidence="1" type="ORF">QFC19_001880</name>
</gene>
<comment type="caution">
    <text evidence="1">The sequence shown here is derived from an EMBL/GenBank/DDBJ whole genome shotgun (WGS) entry which is preliminary data.</text>
</comment>
<protein>
    <submittedName>
        <fullName evidence="1">Uncharacterized protein</fullName>
    </submittedName>
</protein>